<feature type="compositionally biased region" description="Acidic residues" evidence="1">
    <location>
        <begin position="145"/>
        <end position="154"/>
    </location>
</feature>
<keyword evidence="4" id="KW-1185">Reference proteome</keyword>
<evidence type="ECO:0000313" key="3">
    <source>
        <dbReference type="EMBL" id="KZZ92838.1"/>
    </source>
</evidence>
<feature type="chain" id="PRO_5007895061" evidence="2">
    <location>
        <begin position="23"/>
        <end position="208"/>
    </location>
</feature>
<feature type="compositionally biased region" description="Acidic residues" evidence="1">
    <location>
        <begin position="82"/>
        <end position="108"/>
    </location>
</feature>
<evidence type="ECO:0000256" key="1">
    <source>
        <dbReference type="SAM" id="MobiDB-lite"/>
    </source>
</evidence>
<dbReference type="AlphaFoldDB" id="A0A167ZM08"/>
<protein>
    <submittedName>
        <fullName evidence="3">Uncharacterized protein</fullName>
    </submittedName>
</protein>
<sequence length="208" mass="22648">MKYTIVFAAAVMAAAVPQPSAPAPSALAKKPWYEENSQPSCPPTPGANEPCVGTEEFCETPEYRGPQYPSAEACFAERDPEPFDDNTDDNRDDNDDKEDVDDVDDNDDGDHAPRPGATPMPEKAAGQKGEQGKVQARGEGMPEWMLEDDEDDTETSQACRDTIVRCMDLDAGIPKDQAKERTEAMKKCVEETPGCHILVAELNGDPQV</sequence>
<feature type="compositionally biased region" description="Low complexity" evidence="1">
    <location>
        <begin position="16"/>
        <end position="30"/>
    </location>
</feature>
<name>A0A167ZM08_9HYPO</name>
<feature type="region of interest" description="Disordered" evidence="1">
    <location>
        <begin position="16"/>
        <end position="156"/>
    </location>
</feature>
<comment type="caution">
    <text evidence="3">The sequence shown here is derived from an EMBL/GenBank/DDBJ whole genome shotgun (WGS) entry which is preliminary data.</text>
</comment>
<proteinExistence type="predicted"/>
<keyword evidence="2" id="KW-0732">Signal</keyword>
<gene>
    <name evidence="3" type="ORF">AAL_05870</name>
</gene>
<accession>A0A167ZM08</accession>
<evidence type="ECO:0000313" key="4">
    <source>
        <dbReference type="Proteomes" id="UP000078544"/>
    </source>
</evidence>
<reference evidence="3 4" key="1">
    <citation type="journal article" date="2016" name="Genome Biol. Evol.">
        <title>Divergent and convergent evolution of fungal pathogenicity.</title>
        <authorList>
            <person name="Shang Y."/>
            <person name="Xiao G."/>
            <person name="Zheng P."/>
            <person name="Cen K."/>
            <person name="Zhan S."/>
            <person name="Wang C."/>
        </authorList>
    </citation>
    <scope>NUCLEOTIDE SEQUENCE [LARGE SCALE GENOMIC DNA]</scope>
    <source>
        <strain evidence="3 4">RCEF 2490</strain>
    </source>
</reference>
<evidence type="ECO:0000256" key="2">
    <source>
        <dbReference type="SAM" id="SignalP"/>
    </source>
</evidence>
<feature type="signal peptide" evidence="2">
    <location>
        <begin position="1"/>
        <end position="22"/>
    </location>
</feature>
<dbReference type="Proteomes" id="UP000078544">
    <property type="component" value="Unassembled WGS sequence"/>
</dbReference>
<dbReference type="EMBL" id="AZGY01000014">
    <property type="protein sequence ID" value="KZZ92838.1"/>
    <property type="molecule type" value="Genomic_DNA"/>
</dbReference>
<organism evidence="3 4">
    <name type="scientific">Moelleriella libera RCEF 2490</name>
    <dbReference type="NCBI Taxonomy" id="1081109"/>
    <lineage>
        <taxon>Eukaryota</taxon>
        <taxon>Fungi</taxon>
        <taxon>Dikarya</taxon>
        <taxon>Ascomycota</taxon>
        <taxon>Pezizomycotina</taxon>
        <taxon>Sordariomycetes</taxon>
        <taxon>Hypocreomycetidae</taxon>
        <taxon>Hypocreales</taxon>
        <taxon>Clavicipitaceae</taxon>
        <taxon>Moelleriella</taxon>
    </lineage>
</organism>